<dbReference type="SMART" id="SM00470">
    <property type="entry name" value="ParB"/>
    <property type="match status" value="1"/>
</dbReference>
<evidence type="ECO:0000256" key="1">
    <source>
        <dbReference type="SAM" id="MobiDB-lite"/>
    </source>
</evidence>
<evidence type="ECO:0000313" key="4">
    <source>
        <dbReference type="Proteomes" id="UP000759103"/>
    </source>
</evidence>
<dbReference type="RefSeq" id="WP_219750301.1">
    <property type="nucleotide sequence ID" value="NZ_JAHXZN010000009.1"/>
</dbReference>
<dbReference type="PANTHER" id="PTHR33375">
    <property type="entry name" value="CHROMOSOME-PARTITIONING PROTEIN PARB-RELATED"/>
    <property type="match status" value="1"/>
</dbReference>
<dbReference type="Pfam" id="PF17762">
    <property type="entry name" value="HTH_ParB"/>
    <property type="match status" value="1"/>
</dbReference>
<dbReference type="InterPro" id="IPR036086">
    <property type="entry name" value="ParB/Sulfiredoxin_sf"/>
</dbReference>
<protein>
    <submittedName>
        <fullName evidence="3">ParB/RepB/Spo0J family partition protein</fullName>
    </submittedName>
</protein>
<dbReference type="Gene3D" id="3.90.1530.30">
    <property type="match status" value="1"/>
</dbReference>
<name>A0ABS7BSX5_9SPHN</name>
<dbReference type="InterPro" id="IPR050336">
    <property type="entry name" value="Chromosome_partition/occlusion"/>
</dbReference>
<evidence type="ECO:0000259" key="2">
    <source>
        <dbReference type="SMART" id="SM00470"/>
    </source>
</evidence>
<keyword evidence="4" id="KW-1185">Reference proteome</keyword>
<sequence length="756" mass="81728">MIQSVKLSKLVLSDVNVRKRRADKAESFAISIAANGILQNLIVTPLKKPRGHYGVVAGESRYRGLMLLAERGEINADEYDVPVKLMTGAESELSEVSLVENFQRDSMNPADECRGFQLILSQGGDIDGLARRFGVTRRFVVRRLRLANLAEPIFEALADEKISLEMAKAYGTTASHERQLKVWNAYGQSSYNTPDTIRRTIANDDMRSSDPVALLVGAEAYEAAGGVIERELFSDGDDRWTNPEIVQRLAGEKMEAEAKRIGDERGFAWIRPVASSSTYNAAHGLYRVHLPTEPMTEEQGARAVEIEALLAPLQEQLESATLSDEAHIEIEGQYDTLAAELDALEHRPVMMPAELASRVGAFLTLSHTGEMVLDDTFYSETPITVTMVEPDAAEDDAGEHEGDDASDDGSEGDADDSERRAPVATFRIEEGAGHTIGRGNTTSVVEPDRAAPGGKPMSQVLMDQLAIQRRDVLGAALQANPGLALDYMIFVMIEGRNYRNEGNGTTIRAPLPQDAVPATGVPGSRARDYLAEVYDGLDASWSEPDNKVARFEAFRVLSDDTKAKWLAWIVATSFDAKEGYGAPKQIPLQNRLATILEVDVASWWRPTSENFFDRVPKGALLSLLDEVGGPSLTSRNASSKKPEISASCQKLFAGDAIVEAEVKEKALAWVPTAMRFNDVTSGEAVEDDGQDELAGLIGDGTGAGEEDDLAALIGEDAGEPAGDGTGDVDAESSGTGDVMPPEHQNDDTVSDVVAAE</sequence>
<feature type="region of interest" description="Disordered" evidence="1">
    <location>
        <begin position="712"/>
        <end position="756"/>
    </location>
</feature>
<dbReference type="PANTHER" id="PTHR33375:SF7">
    <property type="entry name" value="CHROMOSOME 2-PARTITIONING PROTEIN PARB-RELATED"/>
    <property type="match status" value="1"/>
</dbReference>
<comment type="caution">
    <text evidence="3">The sequence shown here is derived from an EMBL/GenBank/DDBJ whole genome shotgun (WGS) entry which is preliminary data.</text>
</comment>
<dbReference type="InterPro" id="IPR041468">
    <property type="entry name" value="HTH_ParB/Spo0J"/>
</dbReference>
<dbReference type="Proteomes" id="UP000759103">
    <property type="component" value="Unassembled WGS sequence"/>
</dbReference>
<feature type="compositionally biased region" description="Basic and acidic residues" evidence="1">
    <location>
        <begin position="417"/>
        <end position="432"/>
    </location>
</feature>
<dbReference type="InterPro" id="IPR003115">
    <property type="entry name" value="ParB_N"/>
</dbReference>
<dbReference type="Gene3D" id="1.10.10.2830">
    <property type="match status" value="1"/>
</dbReference>
<gene>
    <name evidence="3" type="ORF">KZ820_18375</name>
</gene>
<dbReference type="CDD" id="cd16406">
    <property type="entry name" value="ParB_N_like"/>
    <property type="match status" value="1"/>
</dbReference>
<feature type="region of interest" description="Disordered" evidence="1">
    <location>
        <begin position="393"/>
        <end position="456"/>
    </location>
</feature>
<dbReference type="Pfam" id="PF02195">
    <property type="entry name" value="ParB_N"/>
    <property type="match status" value="1"/>
</dbReference>
<proteinExistence type="predicted"/>
<feature type="compositionally biased region" description="Acidic residues" evidence="1">
    <location>
        <begin position="393"/>
        <end position="416"/>
    </location>
</feature>
<organism evidence="3 4">
    <name type="scientific">Sphingomonas citri</name>
    <dbReference type="NCBI Taxonomy" id="2862499"/>
    <lineage>
        <taxon>Bacteria</taxon>
        <taxon>Pseudomonadati</taxon>
        <taxon>Pseudomonadota</taxon>
        <taxon>Alphaproteobacteria</taxon>
        <taxon>Sphingomonadales</taxon>
        <taxon>Sphingomonadaceae</taxon>
        <taxon>Sphingomonas</taxon>
    </lineage>
</organism>
<dbReference type="SUPFAM" id="SSF109709">
    <property type="entry name" value="KorB DNA-binding domain-like"/>
    <property type="match status" value="1"/>
</dbReference>
<dbReference type="EMBL" id="JAHXZN010000009">
    <property type="protein sequence ID" value="MBW6532713.1"/>
    <property type="molecule type" value="Genomic_DNA"/>
</dbReference>
<reference evidence="3 4" key="1">
    <citation type="submission" date="2021-07" db="EMBL/GenBank/DDBJ databases">
        <title>Sphingomonas sp.</title>
        <authorList>
            <person name="Feng G."/>
            <person name="Li J."/>
            <person name="Pan M."/>
        </authorList>
    </citation>
    <scope>NUCLEOTIDE SEQUENCE [LARGE SCALE GENOMIC DNA]</scope>
    <source>
        <strain evidence="3 4">RRHST34</strain>
    </source>
</reference>
<evidence type="ECO:0000313" key="3">
    <source>
        <dbReference type="EMBL" id="MBW6532713.1"/>
    </source>
</evidence>
<dbReference type="SUPFAM" id="SSF110849">
    <property type="entry name" value="ParB/Sulfiredoxin"/>
    <property type="match status" value="1"/>
</dbReference>
<accession>A0ABS7BSX5</accession>
<feature type="domain" description="ParB-like N-terminal" evidence="2">
    <location>
        <begin position="3"/>
        <end position="102"/>
    </location>
</feature>